<gene>
    <name evidence="1" type="ORF">B296_00005367</name>
</gene>
<sequence length="68" mass="7611">MDKDFIEKVIDIDLNIMVQISRSSRYTTSEHISSTEASRLSVNDVAIASSSRAYPVFDRRTSATKTTP</sequence>
<dbReference type="Proteomes" id="UP000287651">
    <property type="component" value="Unassembled WGS sequence"/>
</dbReference>
<name>A0A427B4D7_ENSVE</name>
<reference evidence="1 2" key="1">
    <citation type="journal article" date="2014" name="Agronomy (Basel)">
        <title>A Draft Genome Sequence for Ensete ventricosum, the Drought-Tolerant Tree Against Hunger.</title>
        <authorList>
            <person name="Harrison J."/>
            <person name="Moore K.A."/>
            <person name="Paszkiewicz K."/>
            <person name="Jones T."/>
            <person name="Grant M."/>
            <person name="Ambacheew D."/>
            <person name="Muzemil S."/>
            <person name="Studholme D.J."/>
        </authorList>
    </citation>
    <scope>NUCLEOTIDE SEQUENCE [LARGE SCALE GENOMIC DNA]</scope>
</reference>
<protein>
    <submittedName>
        <fullName evidence="1">Uncharacterized protein</fullName>
    </submittedName>
</protein>
<comment type="caution">
    <text evidence="1">The sequence shown here is derived from an EMBL/GenBank/DDBJ whole genome shotgun (WGS) entry which is preliminary data.</text>
</comment>
<organism evidence="1 2">
    <name type="scientific">Ensete ventricosum</name>
    <name type="common">Abyssinian banana</name>
    <name type="synonym">Musa ensete</name>
    <dbReference type="NCBI Taxonomy" id="4639"/>
    <lineage>
        <taxon>Eukaryota</taxon>
        <taxon>Viridiplantae</taxon>
        <taxon>Streptophyta</taxon>
        <taxon>Embryophyta</taxon>
        <taxon>Tracheophyta</taxon>
        <taxon>Spermatophyta</taxon>
        <taxon>Magnoliopsida</taxon>
        <taxon>Liliopsida</taxon>
        <taxon>Zingiberales</taxon>
        <taxon>Musaceae</taxon>
        <taxon>Ensete</taxon>
    </lineage>
</organism>
<dbReference type="AlphaFoldDB" id="A0A427B4D7"/>
<evidence type="ECO:0000313" key="1">
    <source>
        <dbReference type="EMBL" id="RRT83348.1"/>
    </source>
</evidence>
<accession>A0A427B4D7</accession>
<proteinExistence type="predicted"/>
<evidence type="ECO:0000313" key="2">
    <source>
        <dbReference type="Proteomes" id="UP000287651"/>
    </source>
</evidence>
<dbReference type="EMBL" id="AMZH03000510">
    <property type="protein sequence ID" value="RRT83348.1"/>
    <property type="molecule type" value="Genomic_DNA"/>
</dbReference>